<evidence type="ECO:0000313" key="4">
    <source>
        <dbReference type="Proteomes" id="UP000033725"/>
    </source>
</evidence>
<dbReference type="Proteomes" id="UP000033725">
    <property type="component" value="Unassembled WGS sequence"/>
</dbReference>
<gene>
    <name evidence="3" type="ORF">RN51_01323</name>
</gene>
<protein>
    <submittedName>
        <fullName evidence="3">Helix-turn-helix protein</fullName>
    </submittedName>
</protein>
<comment type="caution">
    <text evidence="3">The sequence shown here is derived from an EMBL/GenBank/DDBJ whole genome shotgun (WGS) entry which is preliminary data.</text>
</comment>
<name>A0A0F0KSF2_9MICO</name>
<dbReference type="InterPro" id="IPR001387">
    <property type="entry name" value="Cro/C1-type_HTH"/>
</dbReference>
<dbReference type="PROSITE" id="PS50943">
    <property type="entry name" value="HTH_CROC1"/>
    <property type="match status" value="1"/>
</dbReference>
<dbReference type="Pfam" id="PF01381">
    <property type="entry name" value="HTH_3"/>
    <property type="match status" value="1"/>
</dbReference>
<dbReference type="AlphaFoldDB" id="A0A0F0KSF2"/>
<proteinExistence type="predicted"/>
<dbReference type="SMART" id="SM00530">
    <property type="entry name" value="HTH_XRE"/>
    <property type="match status" value="1"/>
</dbReference>
<feature type="domain" description="HTH cro/C1-type" evidence="2">
    <location>
        <begin position="28"/>
        <end position="79"/>
    </location>
</feature>
<dbReference type="PATRIC" id="fig|82380.10.peg.1331"/>
<evidence type="ECO:0000256" key="1">
    <source>
        <dbReference type="SAM" id="MobiDB-lite"/>
    </source>
</evidence>
<dbReference type="InterPro" id="IPR010982">
    <property type="entry name" value="Lambda_DNA-bd_dom_sf"/>
</dbReference>
<evidence type="ECO:0000313" key="3">
    <source>
        <dbReference type="EMBL" id="KJL23788.1"/>
    </source>
</evidence>
<dbReference type="CDD" id="cd00093">
    <property type="entry name" value="HTH_XRE"/>
    <property type="match status" value="1"/>
</dbReference>
<dbReference type="GO" id="GO:0003677">
    <property type="term" value="F:DNA binding"/>
    <property type="evidence" value="ECO:0007669"/>
    <property type="project" value="InterPro"/>
</dbReference>
<sequence length="144" mass="15701">MGLFPTNDPHHEAVYAKEAAMVDASELIARALEASGLSRAELARVLKVSRSEVTERLRGNRNITVRNLAATLHALGAELQLGARMPAAEQSSAPVDLAKYAAWKSPALHTTHVSERAAASRYRRPTAPEYNTPVRSEFKRKVSA</sequence>
<reference evidence="3 4" key="1">
    <citation type="submission" date="2015-02" db="EMBL/GenBank/DDBJ databases">
        <title>Draft genome sequences of ten Microbacterium spp. with emphasis on heavy metal contaminated environments.</title>
        <authorList>
            <person name="Corretto E."/>
        </authorList>
    </citation>
    <scope>NUCLEOTIDE SEQUENCE [LARGE SCALE GENOMIC DNA]</scope>
    <source>
        <strain evidence="3 4">BEL163</strain>
    </source>
</reference>
<dbReference type="EMBL" id="JYIV01000022">
    <property type="protein sequence ID" value="KJL23788.1"/>
    <property type="molecule type" value="Genomic_DNA"/>
</dbReference>
<evidence type="ECO:0000259" key="2">
    <source>
        <dbReference type="PROSITE" id="PS50943"/>
    </source>
</evidence>
<accession>A0A0F0KSF2</accession>
<dbReference type="SUPFAM" id="SSF47413">
    <property type="entry name" value="lambda repressor-like DNA-binding domains"/>
    <property type="match status" value="1"/>
</dbReference>
<organism evidence="3 4">
    <name type="scientific">Microbacterium oxydans</name>
    <dbReference type="NCBI Taxonomy" id="82380"/>
    <lineage>
        <taxon>Bacteria</taxon>
        <taxon>Bacillati</taxon>
        <taxon>Actinomycetota</taxon>
        <taxon>Actinomycetes</taxon>
        <taxon>Micrococcales</taxon>
        <taxon>Microbacteriaceae</taxon>
        <taxon>Microbacterium</taxon>
    </lineage>
</organism>
<feature type="region of interest" description="Disordered" evidence="1">
    <location>
        <begin position="117"/>
        <end position="144"/>
    </location>
</feature>
<dbReference type="Gene3D" id="1.10.260.40">
    <property type="entry name" value="lambda repressor-like DNA-binding domains"/>
    <property type="match status" value="1"/>
</dbReference>